<feature type="transmembrane region" description="Helical" evidence="15">
    <location>
        <begin position="706"/>
        <end position="725"/>
    </location>
</feature>
<feature type="transmembrane region" description="Helical" evidence="15">
    <location>
        <begin position="778"/>
        <end position="796"/>
    </location>
</feature>
<keyword evidence="12 15" id="KW-1133">Transmembrane helix</keyword>
<evidence type="ECO:0000256" key="2">
    <source>
        <dbReference type="ARBA" id="ARBA00012790"/>
    </source>
</evidence>
<evidence type="ECO:0000256" key="13">
    <source>
        <dbReference type="ARBA" id="ARBA00023065"/>
    </source>
</evidence>
<dbReference type="SFLD" id="SFLDF00027">
    <property type="entry name" value="p-type_atpase"/>
    <property type="match status" value="1"/>
</dbReference>
<evidence type="ECO:0000256" key="3">
    <source>
        <dbReference type="ARBA" id="ARBA00022448"/>
    </source>
</evidence>
<dbReference type="Gene3D" id="3.40.50.1000">
    <property type="entry name" value="HAD superfamily/HAD-like"/>
    <property type="match status" value="2"/>
</dbReference>
<keyword evidence="3" id="KW-0813">Transport</keyword>
<dbReference type="InterPro" id="IPR023298">
    <property type="entry name" value="ATPase_P-typ_TM_dom_sf"/>
</dbReference>
<feature type="transmembrane region" description="Helical" evidence="15">
    <location>
        <begin position="682"/>
        <end position="700"/>
    </location>
</feature>
<dbReference type="Pfam" id="PF00690">
    <property type="entry name" value="Cation_ATPase_N"/>
    <property type="match status" value="1"/>
</dbReference>
<keyword evidence="6" id="KW-0479">Metal-binding</keyword>
<keyword evidence="5 15" id="KW-0812">Transmembrane</keyword>
<comment type="subcellular location">
    <subcellularLocation>
        <location evidence="1">Endomembrane system</location>
        <topology evidence="1">Multi-pass membrane protein</topology>
    </subcellularLocation>
</comment>
<evidence type="ECO:0000256" key="14">
    <source>
        <dbReference type="ARBA" id="ARBA00023136"/>
    </source>
</evidence>
<dbReference type="InterPro" id="IPR059000">
    <property type="entry name" value="ATPase_P-type_domA"/>
</dbReference>
<dbReference type="PANTHER" id="PTHR24093">
    <property type="entry name" value="CATION TRANSPORTING ATPASE"/>
    <property type="match status" value="1"/>
</dbReference>
<comment type="caution">
    <text evidence="17">The sequence shown here is derived from an EMBL/GenBank/DDBJ whole genome shotgun (WGS) entry which is preliminary data.</text>
</comment>
<feature type="transmembrane region" description="Helical" evidence="15">
    <location>
        <begin position="749"/>
        <end position="772"/>
    </location>
</feature>
<sequence length="873" mass="98768">MEEKDNFYKKDIETIYKILQSKETGLSEEQVNNWLKSNKKNMLSKLPEKSFLTRVIVALSEPMVRVLIFAIFLTILINIISIIEHQEPDWGQTTGIIFSVILATTVTVFMEKKSQDAFSALKKIGDKGSIKVLRDNKVCIISIEYIFPGDIIFINTGDKIPADGRIIECFDLSIDESMLTGESMVVKKIHESLQGERFSLSERLNMVYSGTFVIDGTAKIIITAIGDETEIGKISQSIQIEYNILTPLQKELGSLGKKIATVGIIISIIVFCLKIFNYHVDNELTLSNVAQAITICLVLIVSTIPEGLPTMIAATLALGVMRLSKDNALVKKLAVCESIGAIDIICSDKTGTLTENKMSVTNIISLRKELIFENIYFNNTISTKQDLNNKIEFIGNPTEVALLNFYQDNFKEKNFEDKKVIHQYPFSSTKKSMGTVVKSNFENLHYLFFLKGAPEKILETASISIKEKEKQMELIIHEQNLGRRVLAFSHRVFNQEEDWKEDELNLLRNFIYDGFISISDPIRKEVFQAIDICQKANIDIKILTGDSMLTANAIANELGLIKEKSLVLEAREIDKMTEYELKGKLKNIVVIGRSNPLTKLRIVNALMESGKSVAVTGDGINDAPSLKRAEVGIAMGIAGTEVSKETADIVLLNDSFATIVKAIESGRGLYENFQKFIQFQQTVNVGALFLILIFELLDWGTPLKPIQILWINIMMDGPLAISLSFEKTRKHIMDEPPRDKSKSIMTGDLWINILANALFMVLVIIFFVRVFHISREMIPTYTFNLFGFLVTLNVYNCKSINKKSIISNIFDNKTLNIIFLITILIQLIIVLFLRQFFSISILTMKEYISIFAFGFLIIIFSEFLKFWRRILNK</sequence>
<evidence type="ECO:0000256" key="9">
    <source>
        <dbReference type="ARBA" id="ARBA00022840"/>
    </source>
</evidence>
<dbReference type="RefSeq" id="WP_320314269.1">
    <property type="nucleotide sequence ID" value="NZ_JAVIKH010000016.1"/>
</dbReference>
<dbReference type="SFLD" id="SFLDS00003">
    <property type="entry name" value="Haloacid_Dehalogenase"/>
    <property type="match status" value="1"/>
</dbReference>
<keyword evidence="8" id="KW-0106">Calcium</keyword>
<dbReference type="Pfam" id="PF00689">
    <property type="entry name" value="Cation_ATPase_C"/>
    <property type="match status" value="1"/>
</dbReference>
<dbReference type="PRINTS" id="PR00119">
    <property type="entry name" value="CATATPASE"/>
</dbReference>
<keyword evidence="14 15" id="KW-0472">Membrane</keyword>
<dbReference type="InterPro" id="IPR023299">
    <property type="entry name" value="ATPase_P-typ_cyto_dom_N"/>
</dbReference>
<organism evidence="17 18">
    <name type="scientific">Candidatus Cetobacterium colombiensis</name>
    <dbReference type="NCBI Taxonomy" id="3073100"/>
    <lineage>
        <taxon>Bacteria</taxon>
        <taxon>Fusobacteriati</taxon>
        <taxon>Fusobacteriota</taxon>
        <taxon>Fusobacteriia</taxon>
        <taxon>Fusobacteriales</taxon>
        <taxon>Fusobacteriaceae</taxon>
        <taxon>Cetobacterium</taxon>
    </lineage>
</organism>
<name>A0ABU4WBJ2_9FUSO</name>
<dbReference type="EMBL" id="JAVIKH010000016">
    <property type="protein sequence ID" value="MDX8336913.1"/>
    <property type="molecule type" value="Genomic_DNA"/>
</dbReference>
<dbReference type="InterPro" id="IPR008250">
    <property type="entry name" value="ATPase_P-typ_transduc_dom_A_sf"/>
</dbReference>
<proteinExistence type="predicted"/>
<evidence type="ECO:0000259" key="16">
    <source>
        <dbReference type="SMART" id="SM00831"/>
    </source>
</evidence>
<dbReference type="InterPro" id="IPR023214">
    <property type="entry name" value="HAD_sf"/>
</dbReference>
<dbReference type="SUPFAM" id="SSF81665">
    <property type="entry name" value="Calcium ATPase, transmembrane domain M"/>
    <property type="match status" value="1"/>
</dbReference>
<dbReference type="Pfam" id="PF13246">
    <property type="entry name" value="Cation_ATPase"/>
    <property type="match status" value="1"/>
</dbReference>
<dbReference type="SUPFAM" id="SSF56784">
    <property type="entry name" value="HAD-like"/>
    <property type="match status" value="1"/>
</dbReference>
<gene>
    <name evidence="17" type="ORF">RFV38_10460</name>
</gene>
<dbReference type="PROSITE" id="PS00154">
    <property type="entry name" value="ATPASE_E1_E2"/>
    <property type="match status" value="1"/>
</dbReference>
<evidence type="ECO:0000256" key="7">
    <source>
        <dbReference type="ARBA" id="ARBA00022741"/>
    </source>
</evidence>
<keyword evidence="10" id="KW-0460">Magnesium</keyword>
<dbReference type="NCBIfam" id="TIGR01517">
    <property type="entry name" value="ATPase-IIB_Ca"/>
    <property type="match status" value="1"/>
</dbReference>
<dbReference type="EC" id="7.2.2.10" evidence="2"/>
<feature type="transmembrane region" description="Helical" evidence="15">
    <location>
        <begin position="292"/>
        <end position="321"/>
    </location>
</feature>
<dbReference type="Gene3D" id="3.40.1110.10">
    <property type="entry name" value="Calcium-transporting ATPase, cytoplasmic domain N"/>
    <property type="match status" value="2"/>
</dbReference>
<dbReference type="SFLD" id="SFLDG00002">
    <property type="entry name" value="C1.7:_P-type_atpase_like"/>
    <property type="match status" value="1"/>
</dbReference>
<accession>A0ABU4WBJ2</accession>
<dbReference type="PRINTS" id="PR00120">
    <property type="entry name" value="HATPASE"/>
</dbReference>
<evidence type="ECO:0000256" key="5">
    <source>
        <dbReference type="ARBA" id="ARBA00022692"/>
    </source>
</evidence>
<dbReference type="NCBIfam" id="TIGR01494">
    <property type="entry name" value="ATPase_P-type"/>
    <property type="match status" value="2"/>
</dbReference>
<feature type="domain" description="Cation-transporting P-type ATPase N-terminal" evidence="16">
    <location>
        <begin position="6"/>
        <end position="79"/>
    </location>
</feature>
<keyword evidence="4" id="KW-0109">Calcium transport</keyword>
<evidence type="ECO:0000313" key="18">
    <source>
        <dbReference type="Proteomes" id="UP001279681"/>
    </source>
</evidence>
<feature type="transmembrane region" description="Helical" evidence="15">
    <location>
        <begin position="817"/>
        <end position="841"/>
    </location>
</feature>
<dbReference type="InterPro" id="IPR018303">
    <property type="entry name" value="ATPase_P-typ_P_site"/>
</dbReference>
<feature type="transmembrane region" description="Helical" evidence="15">
    <location>
        <begin position="64"/>
        <end position="84"/>
    </location>
</feature>
<evidence type="ECO:0000256" key="1">
    <source>
        <dbReference type="ARBA" id="ARBA00004127"/>
    </source>
</evidence>
<feature type="transmembrane region" description="Helical" evidence="15">
    <location>
        <begin position="259"/>
        <end position="280"/>
    </location>
</feature>
<dbReference type="Pfam" id="PF00122">
    <property type="entry name" value="E1-E2_ATPase"/>
    <property type="match status" value="1"/>
</dbReference>
<keyword evidence="9" id="KW-0067">ATP-binding</keyword>
<dbReference type="PANTHER" id="PTHR24093:SF369">
    <property type="entry name" value="CALCIUM-TRANSPORTING ATPASE"/>
    <property type="match status" value="1"/>
</dbReference>
<evidence type="ECO:0000256" key="6">
    <source>
        <dbReference type="ARBA" id="ARBA00022723"/>
    </source>
</evidence>
<keyword evidence="13" id="KW-0406">Ion transport</keyword>
<keyword evidence="18" id="KW-1185">Reference proteome</keyword>
<dbReference type="SMART" id="SM00831">
    <property type="entry name" value="Cation_ATPase_N"/>
    <property type="match status" value="1"/>
</dbReference>
<keyword evidence="7" id="KW-0547">Nucleotide-binding</keyword>
<evidence type="ECO:0000256" key="10">
    <source>
        <dbReference type="ARBA" id="ARBA00022842"/>
    </source>
</evidence>
<protein>
    <recommendedName>
        <fullName evidence="2">P-type Ca(2+) transporter</fullName>
        <ecNumber evidence="2">7.2.2.10</ecNumber>
    </recommendedName>
</protein>
<dbReference type="Gene3D" id="1.20.1110.10">
    <property type="entry name" value="Calcium-transporting ATPase, transmembrane domain"/>
    <property type="match status" value="2"/>
</dbReference>
<dbReference type="Gene3D" id="2.70.150.10">
    <property type="entry name" value="Calcium-transporting ATPase, cytoplasmic transduction domain A"/>
    <property type="match status" value="1"/>
</dbReference>
<evidence type="ECO:0000313" key="17">
    <source>
        <dbReference type="EMBL" id="MDX8336913.1"/>
    </source>
</evidence>
<evidence type="ECO:0000256" key="11">
    <source>
        <dbReference type="ARBA" id="ARBA00022967"/>
    </source>
</evidence>
<dbReference type="InterPro" id="IPR001757">
    <property type="entry name" value="P_typ_ATPase"/>
</dbReference>
<dbReference type="InterPro" id="IPR004014">
    <property type="entry name" value="ATPase_P-typ_cation-transptr_N"/>
</dbReference>
<evidence type="ECO:0000256" key="15">
    <source>
        <dbReference type="SAM" id="Phobius"/>
    </source>
</evidence>
<keyword evidence="11" id="KW-1278">Translocase</keyword>
<evidence type="ECO:0000256" key="4">
    <source>
        <dbReference type="ARBA" id="ARBA00022568"/>
    </source>
</evidence>
<dbReference type="Proteomes" id="UP001279681">
    <property type="component" value="Unassembled WGS sequence"/>
</dbReference>
<dbReference type="InterPro" id="IPR006408">
    <property type="entry name" value="P-type_ATPase_IIB"/>
</dbReference>
<dbReference type="InterPro" id="IPR044492">
    <property type="entry name" value="P_typ_ATPase_HD_dom"/>
</dbReference>
<dbReference type="SUPFAM" id="SSF81653">
    <property type="entry name" value="Calcium ATPase, transduction domain A"/>
    <property type="match status" value="1"/>
</dbReference>
<dbReference type="InterPro" id="IPR036412">
    <property type="entry name" value="HAD-like_sf"/>
</dbReference>
<evidence type="ECO:0000256" key="8">
    <source>
        <dbReference type="ARBA" id="ARBA00022837"/>
    </source>
</evidence>
<dbReference type="InterPro" id="IPR006068">
    <property type="entry name" value="ATPase_P-typ_cation-transptr_C"/>
</dbReference>
<evidence type="ECO:0000256" key="12">
    <source>
        <dbReference type="ARBA" id="ARBA00022989"/>
    </source>
</evidence>
<feature type="transmembrane region" description="Helical" evidence="15">
    <location>
        <begin position="847"/>
        <end position="867"/>
    </location>
</feature>
<reference evidence="18" key="1">
    <citation type="submission" date="2023-07" db="EMBL/GenBank/DDBJ databases">
        <authorList>
            <person name="Colorado M.A."/>
            <person name="Villamil L.M."/>
            <person name="Melo J.F."/>
            <person name="Rodriguez J.A."/>
            <person name="Ruiz R.Y."/>
        </authorList>
    </citation>
    <scope>NUCLEOTIDE SEQUENCE [LARGE SCALE GENOMIC DNA]</scope>
    <source>
        <strain evidence="18">C33</strain>
    </source>
</reference>
<feature type="transmembrane region" description="Helical" evidence="15">
    <location>
        <begin position="90"/>
        <end position="110"/>
    </location>
</feature>